<name>A0ABU1ZSA6_9BURK</name>
<evidence type="ECO:0000259" key="2">
    <source>
        <dbReference type="Pfam" id="PF13681"/>
    </source>
</evidence>
<keyword evidence="1" id="KW-0812">Transmembrane</keyword>
<keyword evidence="1" id="KW-1133">Transmembrane helix</keyword>
<proteinExistence type="predicted"/>
<accession>A0ABU1ZSA6</accession>
<dbReference type="EMBL" id="JAVDXO010000011">
    <property type="protein sequence ID" value="MDR7308422.1"/>
    <property type="molecule type" value="Genomic_DNA"/>
</dbReference>
<evidence type="ECO:0000256" key="1">
    <source>
        <dbReference type="SAM" id="Phobius"/>
    </source>
</evidence>
<feature type="domain" description="PilX/PilW C-terminal" evidence="2">
    <location>
        <begin position="114"/>
        <end position="187"/>
    </location>
</feature>
<dbReference type="Proteomes" id="UP001268089">
    <property type="component" value="Unassembled WGS sequence"/>
</dbReference>
<keyword evidence="1" id="KW-0472">Membrane</keyword>
<feature type="transmembrane region" description="Helical" evidence="1">
    <location>
        <begin position="12"/>
        <end position="34"/>
    </location>
</feature>
<dbReference type="InterPro" id="IPR025205">
    <property type="entry name" value="PilX/PilW_C"/>
</dbReference>
<evidence type="ECO:0000313" key="5">
    <source>
        <dbReference type="Proteomes" id="UP001268089"/>
    </source>
</evidence>
<sequence>MQLTIVFRKKQQGMTLLIGLVFLLMLMVISTIGFRNTTMSERMTGNTVDRNISFQSAENAGKEALVKVENSFAAVTPTPLSAIGTGYYSAPLTNGGTTTFWNKGDGATVSVANCATTTPFSWTSCSATVANKYDFSSTQIANKAQFVIEFISSVSDGTSTQWTYRITSRSTGGSGNADVVLQTMYVRTTTP</sequence>
<gene>
    <name evidence="4" type="ORF">J2X15_003734</name>
</gene>
<keyword evidence="5" id="KW-1185">Reference proteome</keyword>
<dbReference type="InterPro" id="IPR025746">
    <property type="entry name" value="PilX_N_dom"/>
</dbReference>
<comment type="caution">
    <text evidence="4">The sequence shown here is derived from an EMBL/GenBank/DDBJ whole genome shotgun (WGS) entry which is preliminary data.</text>
</comment>
<organism evidence="4 5">
    <name type="scientific">Rhodoferax saidenbachensis</name>
    <dbReference type="NCBI Taxonomy" id="1484693"/>
    <lineage>
        <taxon>Bacteria</taxon>
        <taxon>Pseudomonadati</taxon>
        <taxon>Pseudomonadota</taxon>
        <taxon>Betaproteobacteria</taxon>
        <taxon>Burkholderiales</taxon>
        <taxon>Comamonadaceae</taxon>
        <taxon>Rhodoferax</taxon>
    </lineage>
</organism>
<dbReference type="RefSeq" id="WP_310345715.1">
    <property type="nucleotide sequence ID" value="NZ_JAVDXO010000011.1"/>
</dbReference>
<dbReference type="Pfam" id="PF14341">
    <property type="entry name" value="PilX_N"/>
    <property type="match status" value="1"/>
</dbReference>
<reference evidence="4 5" key="1">
    <citation type="submission" date="2023-07" db="EMBL/GenBank/DDBJ databases">
        <title>Sorghum-associated microbial communities from plants grown in Nebraska, USA.</title>
        <authorList>
            <person name="Schachtman D."/>
        </authorList>
    </citation>
    <scope>NUCLEOTIDE SEQUENCE [LARGE SCALE GENOMIC DNA]</scope>
    <source>
        <strain evidence="4 5">BE308</strain>
    </source>
</reference>
<feature type="domain" description="Type 4 fimbrial biogenesis protein PilX N-terminal" evidence="3">
    <location>
        <begin position="12"/>
        <end position="58"/>
    </location>
</feature>
<evidence type="ECO:0000313" key="4">
    <source>
        <dbReference type="EMBL" id="MDR7308422.1"/>
    </source>
</evidence>
<dbReference type="Pfam" id="PF13681">
    <property type="entry name" value="PilX"/>
    <property type="match status" value="1"/>
</dbReference>
<protein>
    <submittedName>
        <fullName evidence="4">Type IV pilus assembly protein PilX</fullName>
    </submittedName>
</protein>
<evidence type="ECO:0000259" key="3">
    <source>
        <dbReference type="Pfam" id="PF14341"/>
    </source>
</evidence>